<dbReference type="EMBL" id="JACTNZ010000003">
    <property type="protein sequence ID" value="KAG5559622.1"/>
    <property type="molecule type" value="Genomic_DNA"/>
</dbReference>
<dbReference type="AlphaFoldDB" id="A0AAV6L4B7"/>
<accession>A0AAV6L4B7</accession>
<keyword evidence="2" id="KW-1185">Reference proteome</keyword>
<evidence type="ECO:0000313" key="2">
    <source>
        <dbReference type="Proteomes" id="UP000823749"/>
    </source>
</evidence>
<reference evidence="1" key="1">
    <citation type="submission" date="2020-08" db="EMBL/GenBank/DDBJ databases">
        <title>Plant Genome Project.</title>
        <authorList>
            <person name="Zhang R.-G."/>
        </authorList>
    </citation>
    <scope>NUCLEOTIDE SEQUENCE</scope>
    <source>
        <strain evidence="1">WSP0</strain>
        <tissue evidence="1">Leaf</tissue>
    </source>
</reference>
<protein>
    <submittedName>
        <fullName evidence="1">Uncharacterized protein</fullName>
    </submittedName>
</protein>
<comment type="caution">
    <text evidence="1">The sequence shown here is derived from an EMBL/GenBank/DDBJ whole genome shotgun (WGS) entry which is preliminary data.</text>
</comment>
<proteinExistence type="predicted"/>
<organism evidence="1 2">
    <name type="scientific">Rhododendron griersonianum</name>
    <dbReference type="NCBI Taxonomy" id="479676"/>
    <lineage>
        <taxon>Eukaryota</taxon>
        <taxon>Viridiplantae</taxon>
        <taxon>Streptophyta</taxon>
        <taxon>Embryophyta</taxon>
        <taxon>Tracheophyta</taxon>
        <taxon>Spermatophyta</taxon>
        <taxon>Magnoliopsida</taxon>
        <taxon>eudicotyledons</taxon>
        <taxon>Gunneridae</taxon>
        <taxon>Pentapetalae</taxon>
        <taxon>asterids</taxon>
        <taxon>Ericales</taxon>
        <taxon>Ericaceae</taxon>
        <taxon>Ericoideae</taxon>
        <taxon>Rhodoreae</taxon>
        <taxon>Rhododendron</taxon>
    </lineage>
</organism>
<name>A0AAV6L4B7_9ERIC</name>
<gene>
    <name evidence="1" type="ORF">RHGRI_009223</name>
</gene>
<dbReference type="Proteomes" id="UP000823749">
    <property type="component" value="Chromosome 3"/>
</dbReference>
<evidence type="ECO:0000313" key="1">
    <source>
        <dbReference type="EMBL" id="KAG5559622.1"/>
    </source>
</evidence>
<sequence>MVTIGDGVGVLLPRWSLDHRIIFFILSKGGVVSRCPIMSIVGVCSGFVYFGCPCVSPLRESSSSIVRGCRFFWVLVCVSWVM</sequence>